<dbReference type="PANTHER" id="PTHR43859">
    <property type="entry name" value="ACYL-ACTIVATING ENZYME"/>
    <property type="match status" value="1"/>
</dbReference>
<name>A0A931MIB9_9BURK</name>
<evidence type="ECO:0000313" key="8">
    <source>
        <dbReference type="Proteomes" id="UP000651050"/>
    </source>
</evidence>
<keyword evidence="2 7" id="KW-0436">Ligase</keyword>
<organism evidence="7 8">
    <name type="scientific">Caenimonas aquaedulcis</name>
    <dbReference type="NCBI Taxonomy" id="2793270"/>
    <lineage>
        <taxon>Bacteria</taxon>
        <taxon>Pseudomonadati</taxon>
        <taxon>Pseudomonadota</taxon>
        <taxon>Betaproteobacteria</taxon>
        <taxon>Burkholderiales</taxon>
        <taxon>Comamonadaceae</taxon>
        <taxon>Caenimonas</taxon>
    </lineage>
</organism>
<dbReference type="Gene3D" id="3.30.300.30">
    <property type="match status" value="1"/>
</dbReference>
<accession>A0A931MIB9</accession>
<dbReference type="NCBIfam" id="NF004837">
    <property type="entry name" value="PRK06187.1"/>
    <property type="match status" value="1"/>
</dbReference>
<feature type="domain" description="AMP-dependent synthetase/ligase" evidence="5">
    <location>
        <begin position="35"/>
        <end position="404"/>
    </location>
</feature>
<dbReference type="GO" id="GO:0016874">
    <property type="term" value="F:ligase activity"/>
    <property type="evidence" value="ECO:0007669"/>
    <property type="project" value="UniProtKB-KW"/>
</dbReference>
<comment type="caution">
    <text evidence="7">The sequence shown here is derived from an EMBL/GenBank/DDBJ whole genome shotgun (WGS) entry which is preliminary data.</text>
</comment>
<evidence type="ECO:0000313" key="7">
    <source>
        <dbReference type="EMBL" id="MBG9389956.1"/>
    </source>
</evidence>
<keyword evidence="4" id="KW-0443">Lipid metabolism</keyword>
<dbReference type="AlphaFoldDB" id="A0A931MIB9"/>
<evidence type="ECO:0000256" key="3">
    <source>
        <dbReference type="ARBA" id="ARBA00022832"/>
    </source>
</evidence>
<dbReference type="PROSITE" id="PS00455">
    <property type="entry name" value="AMP_BINDING"/>
    <property type="match status" value="1"/>
</dbReference>
<dbReference type="Gene3D" id="3.40.50.12780">
    <property type="entry name" value="N-terminal domain of ligase-like"/>
    <property type="match status" value="1"/>
</dbReference>
<dbReference type="InterPro" id="IPR020845">
    <property type="entry name" value="AMP-binding_CS"/>
</dbReference>
<protein>
    <submittedName>
        <fullName evidence="7">Long-chain fatty acid--CoA ligase</fullName>
    </submittedName>
</protein>
<proteinExistence type="inferred from homology"/>
<evidence type="ECO:0000259" key="6">
    <source>
        <dbReference type="Pfam" id="PF13193"/>
    </source>
</evidence>
<gene>
    <name evidence="7" type="ORF">I5803_18135</name>
</gene>
<dbReference type="Proteomes" id="UP000651050">
    <property type="component" value="Unassembled WGS sequence"/>
</dbReference>
<dbReference type="InterPro" id="IPR042099">
    <property type="entry name" value="ANL_N_sf"/>
</dbReference>
<sequence>MQSTMMDVPLSLNHLLERAGQLFAQNEIVSRLPDKSLRRHSFGAFYRRTRALASALRKLGLEKGDRVATLCWNHHAHLECYFGIPAAGGVMHTLNLRLSPDEIGWIAGDASDRFLVVDDVLLPLYRQFAHLHAFEKVIVFPFSGAAVPREFANYEALLDAADADAFEYAPHDENDPVAMCYTSGTTGRPKGVVYSHRSTVLHTLVASLGDFWGLRGTDVVLPVTPMFHANCWGMPYGAVMMGVKLVFPGPHLHPDDLLDLITQEPPTLALGVPTIWMGLIQTYDAAQGEASPNRGRWKLPHGMKSLVGGAAVPESLIRAFNKHGIWILQGWGMTETSPVCTISYPRAELRGADADERYRRAAMAGVPVPLVDLRVRGDDGTSQPWDGKSVGEIQVRGPFITGSYHEVPVAPDKFTADGWLRTGDVASVDSLGFVRITDRTKDLIKSGGEWISSVDLENAIMAHPAVAEAAVIAIPDEKWSERPLACVVLRPGREASPAELNAHLLKSGFAKWQAPERYEFIDAVPRTSTGKFWKVKLRERFPR</sequence>
<dbReference type="EMBL" id="JADWYS010000001">
    <property type="protein sequence ID" value="MBG9389956.1"/>
    <property type="molecule type" value="Genomic_DNA"/>
</dbReference>
<evidence type="ECO:0000256" key="1">
    <source>
        <dbReference type="ARBA" id="ARBA00006432"/>
    </source>
</evidence>
<dbReference type="GO" id="GO:0006631">
    <property type="term" value="P:fatty acid metabolic process"/>
    <property type="evidence" value="ECO:0007669"/>
    <property type="project" value="UniProtKB-KW"/>
</dbReference>
<feature type="domain" description="AMP-binding enzyme C-terminal" evidence="6">
    <location>
        <begin position="456"/>
        <end position="531"/>
    </location>
</feature>
<keyword evidence="8" id="KW-1185">Reference proteome</keyword>
<evidence type="ECO:0000259" key="5">
    <source>
        <dbReference type="Pfam" id="PF00501"/>
    </source>
</evidence>
<dbReference type="PANTHER" id="PTHR43859:SF4">
    <property type="entry name" value="BUTANOATE--COA LIGASE AAE1-RELATED"/>
    <property type="match status" value="1"/>
</dbReference>
<keyword evidence="3" id="KW-0276">Fatty acid metabolism</keyword>
<dbReference type="Pfam" id="PF13193">
    <property type="entry name" value="AMP-binding_C"/>
    <property type="match status" value="1"/>
</dbReference>
<evidence type="ECO:0000256" key="4">
    <source>
        <dbReference type="ARBA" id="ARBA00023098"/>
    </source>
</evidence>
<dbReference type="InterPro" id="IPR025110">
    <property type="entry name" value="AMP-bd_C"/>
</dbReference>
<dbReference type="RefSeq" id="WP_196987724.1">
    <property type="nucleotide sequence ID" value="NZ_JADWYS010000001.1"/>
</dbReference>
<dbReference type="InterPro" id="IPR045851">
    <property type="entry name" value="AMP-bd_C_sf"/>
</dbReference>
<evidence type="ECO:0000256" key="2">
    <source>
        <dbReference type="ARBA" id="ARBA00022598"/>
    </source>
</evidence>
<dbReference type="CDD" id="cd12119">
    <property type="entry name" value="ttLC_FACS_AlkK_like"/>
    <property type="match status" value="1"/>
</dbReference>
<dbReference type="Pfam" id="PF00501">
    <property type="entry name" value="AMP-binding"/>
    <property type="match status" value="1"/>
</dbReference>
<dbReference type="FunFam" id="3.30.300.30:FF:000008">
    <property type="entry name" value="2,3-dihydroxybenzoate-AMP ligase"/>
    <property type="match status" value="1"/>
</dbReference>
<comment type="similarity">
    <text evidence="1">Belongs to the ATP-dependent AMP-binding enzyme family.</text>
</comment>
<dbReference type="SUPFAM" id="SSF56801">
    <property type="entry name" value="Acetyl-CoA synthetase-like"/>
    <property type="match status" value="1"/>
</dbReference>
<dbReference type="InterPro" id="IPR000873">
    <property type="entry name" value="AMP-dep_synth/lig_dom"/>
</dbReference>
<reference evidence="7" key="1">
    <citation type="submission" date="2020-11" db="EMBL/GenBank/DDBJ databases">
        <title>Bacterial whole genome sequence for Caenimonas sp. DR4.4.</title>
        <authorList>
            <person name="Le V."/>
            <person name="Ko S.-R."/>
            <person name="Ahn C.-Y."/>
            <person name="Oh H.-M."/>
        </authorList>
    </citation>
    <scope>NUCLEOTIDE SEQUENCE</scope>
    <source>
        <strain evidence="7">DR4.4</strain>
    </source>
</reference>